<keyword evidence="2" id="KW-0472">Membrane</keyword>
<dbReference type="HOGENOM" id="CLU_038857_1_0_1"/>
<evidence type="ECO:0000313" key="3">
    <source>
        <dbReference type="EMBL" id="EJT73999.1"/>
    </source>
</evidence>
<feature type="transmembrane region" description="Helical" evidence="2">
    <location>
        <begin position="164"/>
        <end position="190"/>
    </location>
</feature>
<dbReference type="AlphaFoldDB" id="J3P2V7"/>
<organism evidence="3">
    <name type="scientific">Gaeumannomyces tritici (strain R3-111a-1)</name>
    <name type="common">Wheat and barley take-all root rot fungus</name>
    <name type="synonym">Gaeumannomyces graminis var. tritici</name>
    <dbReference type="NCBI Taxonomy" id="644352"/>
    <lineage>
        <taxon>Eukaryota</taxon>
        <taxon>Fungi</taxon>
        <taxon>Dikarya</taxon>
        <taxon>Ascomycota</taxon>
        <taxon>Pezizomycotina</taxon>
        <taxon>Sordariomycetes</taxon>
        <taxon>Sordariomycetidae</taxon>
        <taxon>Magnaporthales</taxon>
        <taxon>Magnaporthaceae</taxon>
        <taxon>Gaeumannomyces</taxon>
    </lineage>
</organism>
<dbReference type="VEuPathDB" id="FungiDB:GGTG_07849"/>
<dbReference type="eggNOG" id="ENOG502SERQ">
    <property type="taxonomic scope" value="Eukaryota"/>
</dbReference>
<evidence type="ECO:0008006" key="6">
    <source>
        <dbReference type="Google" id="ProtNLM"/>
    </source>
</evidence>
<accession>J3P2V7</accession>
<feature type="transmembrane region" description="Helical" evidence="2">
    <location>
        <begin position="211"/>
        <end position="237"/>
    </location>
</feature>
<dbReference type="OrthoDB" id="2896006at2759"/>
<dbReference type="Proteomes" id="UP000006039">
    <property type="component" value="Unassembled WGS sequence"/>
</dbReference>
<gene>
    <name evidence="4" type="primary">20348307</name>
    <name evidence="3" type="ORF">GGTG_07849</name>
</gene>
<dbReference type="GeneID" id="20348307"/>
<reference evidence="4" key="4">
    <citation type="journal article" date="2015" name="G3 (Bethesda)">
        <title>Genome sequences of three phytopathogenic species of the Magnaporthaceae family of fungi.</title>
        <authorList>
            <person name="Okagaki L.H."/>
            <person name="Nunes C.C."/>
            <person name="Sailsbery J."/>
            <person name="Clay B."/>
            <person name="Brown D."/>
            <person name="John T."/>
            <person name="Oh Y."/>
            <person name="Young N."/>
            <person name="Fitzgerald M."/>
            <person name="Haas B.J."/>
            <person name="Zeng Q."/>
            <person name="Young S."/>
            <person name="Adiconis X."/>
            <person name="Fan L."/>
            <person name="Levin J.Z."/>
            <person name="Mitchell T.K."/>
            <person name="Okubara P.A."/>
            <person name="Farman M.L."/>
            <person name="Kohn L.M."/>
            <person name="Birren B."/>
            <person name="Ma L.-J."/>
            <person name="Dean R.A."/>
        </authorList>
    </citation>
    <scope>NUCLEOTIDE SEQUENCE</scope>
    <source>
        <strain evidence="4">R3-111a-1</strain>
    </source>
</reference>
<keyword evidence="2" id="KW-1133">Transmembrane helix</keyword>
<feature type="transmembrane region" description="Helical" evidence="2">
    <location>
        <begin position="349"/>
        <end position="369"/>
    </location>
</feature>
<feature type="compositionally biased region" description="Acidic residues" evidence="1">
    <location>
        <begin position="80"/>
        <end position="91"/>
    </location>
</feature>
<name>J3P2V7_GAET3</name>
<feature type="transmembrane region" description="Helical" evidence="2">
    <location>
        <begin position="273"/>
        <end position="293"/>
    </location>
</feature>
<proteinExistence type="predicted"/>
<dbReference type="RefSeq" id="XP_009223943.1">
    <property type="nucleotide sequence ID" value="XM_009225679.1"/>
</dbReference>
<feature type="region of interest" description="Disordered" evidence="1">
    <location>
        <begin position="75"/>
        <end position="106"/>
    </location>
</feature>
<protein>
    <recommendedName>
        <fullName evidence="6">Ubiquitin carrier protein</fullName>
    </recommendedName>
</protein>
<feature type="transmembrane region" description="Helical" evidence="2">
    <location>
        <begin position="136"/>
        <end position="158"/>
    </location>
</feature>
<dbReference type="EMBL" id="GL385398">
    <property type="protein sequence ID" value="EJT73999.1"/>
    <property type="molecule type" value="Genomic_DNA"/>
</dbReference>
<keyword evidence="2" id="KW-0812">Transmembrane</keyword>
<dbReference type="STRING" id="644352.J3P2V7"/>
<reference evidence="4" key="5">
    <citation type="submission" date="2018-04" db="UniProtKB">
        <authorList>
            <consortium name="EnsemblFungi"/>
        </authorList>
    </citation>
    <scope>IDENTIFICATION</scope>
    <source>
        <strain evidence="4">R3-111a-1</strain>
    </source>
</reference>
<sequence>MHGLVAAVGLELTKRAAGADGDVAANVSGFWVFLIALLNVAVFLPLSVFVLYTFGGVLPTLAMIEDPHASSRYVELSPSLDDDEDDEDAEFENAHQPRRNKPRTNPQAPVAVEGVVFTSSVRATLRQLYRLGGWRALFRGLFCAWVVSVSTATVGAIVSTVPFVPFLVGTLVANLALVQLHTAWVHIVISTKPVSLAFWRRMPAFRRTFDATKYVVLVQWFATTLTQYLPFGVAWLVGVPQAALNLYNPNPADDDSAPAGGQQPIAAWKHVTILAAVILCLLFIHIPAAVALVRVQASILPPEEDTVVPFDRSFGGTVEPAVINGSASVSIPNALRTFSRDSWVRLYKLMAKVIALTFVLFLLIAAVIVPQTVLISRSG</sequence>
<keyword evidence="5" id="KW-1185">Reference proteome</keyword>
<evidence type="ECO:0000313" key="4">
    <source>
        <dbReference type="EnsemblFungi" id="EJT73999"/>
    </source>
</evidence>
<reference evidence="3" key="2">
    <citation type="submission" date="2010-07" db="EMBL/GenBank/DDBJ databases">
        <authorList>
            <consortium name="The Broad Institute Genome Sequencing Platform"/>
            <consortium name="Broad Institute Genome Sequencing Center for Infectious Disease"/>
            <person name="Ma L.-J."/>
            <person name="Dead R."/>
            <person name="Young S."/>
            <person name="Zeng Q."/>
            <person name="Koehrsen M."/>
            <person name="Alvarado L."/>
            <person name="Berlin A."/>
            <person name="Chapman S.B."/>
            <person name="Chen Z."/>
            <person name="Freedman E."/>
            <person name="Gellesch M."/>
            <person name="Goldberg J."/>
            <person name="Griggs A."/>
            <person name="Gujja S."/>
            <person name="Heilman E.R."/>
            <person name="Heiman D."/>
            <person name="Hepburn T."/>
            <person name="Howarth C."/>
            <person name="Jen D."/>
            <person name="Larson L."/>
            <person name="Mehta T."/>
            <person name="Neiman D."/>
            <person name="Pearson M."/>
            <person name="Roberts A."/>
            <person name="Saif S."/>
            <person name="Shea T."/>
            <person name="Shenoy N."/>
            <person name="Sisk P."/>
            <person name="Stolte C."/>
            <person name="Sykes S."/>
            <person name="Walk T."/>
            <person name="White J."/>
            <person name="Yandava C."/>
            <person name="Haas B."/>
            <person name="Nusbaum C."/>
            <person name="Birren B."/>
        </authorList>
    </citation>
    <scope>NUCLEOTIDE SEQUENCE</scope>
    <source>
        <strain evidence="3">R3-111a-1</strain>
    </source>
</reference>
<dbReference type="EnsemblFungi" id="EJT73999">
    <property type="protein sequence ID" value="EJT73999"/>
    <property type="gene ID" value="GGTG_07849"/>
</dbReference>
<reference evidence="5" key="1">
    <citation type="submission" date="2010-07" db="EMBL/GenBank/DDBJ databases">
        <title>The genome sequence of Gaeumannomyces graminis var. tritici strain R3-111a-1.</title>
        <authorList>
            <consortium name="The Broad Institute Genome Sequencing Platform"/>
            <person name="Ma L.-J."/>
            <person name="Dead R."/>
            <person name="Young S."/>
            <person name="Zeng Q."/>
            <person name="Koehrsen M."/>
            <person name="Alvarado L."/>
            <person name="Berlin A."/>
            <person name="Chapman S.B."/>
            <person name="Chen Z."/>
            <person name="Freedman E."/>
            <person name="Gellesch M."/>
            <person name="Goldberg J."/>
            <person name="Griggs A."/>
            <person name="Gujja S."/>
            <person name="Heilman E.R."/>
            <person name="Heiman D."/>
            <person name="Hepburn T."/>
            <person name="Howarth C."/>
            <person name="Jen D."/>
            <person name="Larson L."/>
            <person name="Mehta T."/>
            <person name="Neiman D."/>
            <person name="Pearson M."/>
            <person name="Roberts A."/>
            <person name="Saif S."/>
            <person name="Shea T."/>
            <person name="Shenoy N."/>
            <person name="Sisk P."/>
            <person name="Stolte C."/>
            <person name="Sykes S."/>
            <person name="Walk T."/>
            <person name="White J."/>
            <person name="Yandava C."/>
            <person name="Haas B."/>
            <person name="Nusbaum C."/>
            <person name="Birren B."/>
        </authorList>
    </citation>
    <scope>NUCLEOTIDE SEQUENCE [LARGE SCALE GENOMIC DNA]</scope>
    <source>
        <strain evidence="5">R3-111a-1</strain>
    </source>
</reference>
<evidence type="ECO:0000256" key="1">
    <source>
        <dbReference type="SAM" id="MobiDB-lite"/>
    </source>
</evidence>
<feature type="transmembrane region" description="Helical" evidence="2">
    <location>
        <begin position="28"/>
        <end position="54"/>
    </location>
</feature>
<evidence type="ECO:0000313" key="5">
    <source>
        <dbReference type="Proteomes" id="UP000006039"/>
    </source>
</evidence>
<evidence type="ECO:0000256" key="2">
    <source>
        <dbReference type="SAM" id="Phobius"/>
    </source>
</evidence>
<reference evidence="3" key="3">
    <citation type="submission" date="2010-09" db="EMBL/GenBank/DDBJ databases">
        <title>Annotation of Gaeumannomyces graminis var. tritici R3-111a-1.</title>
        <authorList>
            <consortium name="The Broad Institute Genome Sequencing Platform"/>
            <person name="Ma L.-J."/>
            <person name="Dead R."/>
            <person name="Young S.K."/>
            <person name="Zeng Q."/>
            <person name="Gargeya S."/>
            <person name="Fitzgerald M."/>
            <person name="Haas B."/>
            <person name="Abouelleil A."/>
            <person name="Alvarado L."/>
            <person name="Arachchi H.M."/>
            <person name="Berlin A."/>
            <person name="Brown A."/>
            <person name="Chapman S.B."/>
            <person name="Chen Z."/>
            <person name="Dunbar C."/>
            <person name="Freedman E."/>
            <person name="Gearin G."/>
            <person name="Gellesch M."/>
            <person name="Goldberg J."/>
            <person name="Griggs A."/>
            <person name="Gujja S."/>
            <person name="Heiman D."/>
            <person name="Howarth C."/>
            <person name="Larson L."/>
            <person name="Lui A."/>
            <person name="MacDonald P.J.P."/>
            <person name="Mehta T."/>
            <person name="Montmayeur A."/>
            <person name="Murphy C."/>
            <person name="Neiman D."/>
            <person name="Pearson M."/>
            <person name="Priest M."/>
            <person name="Roberts A."/>
            <person name="Saif S."/>
            <person name="Shea T."/>
            <person name="Shenoy N."/>
            <person name="Sisk P."/>
            <person name="Stolte C."/>
            <person name="Sykes S."/>
            <person name="Yandava C."/>
            <person name="Wortman J."/>
            <person name="Nusbaum C."/>
            <person name="Birren B."/>
        </authorList>
    </citation>
    <scope>NUCLEOTIDE SEQUENCE</scope>
    <source>
        <strain evidence="3">R3-111a-1</strain>
    </source>
</reference>